<name>A0A1S2UIL2_9PSED</name>
<dbReference type="RefSeq" id="WP_071486913.1">
    <property type="nucleotide sequence ID" value="NZ_FNTS01000002.1"/>
</dbReference>
<accession>A0A1S2UIL2</accession>
<evidence type="ECO:0000313" key="1">
    <source>
        <dbReference type="EMBL" id="OIN46010.1"/>
    </source>
</evidence>
<evidence type="ECO:0000313" key="2">
    <source>
        <dbReference type="EMBL" id="SEE53715.1"/>
    </source>
</evidence>
<evidence type="ECO:0000313" key="3">
    <source>
        <dbReference type="Proteomes" id="UP000181661"/>
    </source>
</evidence>
<dbReference type="PANTHER" id="PTHR35810:SF1">
    <property type="entry name" value="CYTOPLASMIC PROTEIN"/>
    <property type="match status" value="1"/>
</dbReference>
<dbReference type="EMBL" id="MDDR01000052">
    <property type="protein sequence ID" value="OIN46010.1"/>
    <property type="molecule type" value="Genomic_DNA"/>
</dbReference>
<organism evidence="1 3">
    <name type="scientific">Pseudomonas costantinii</name>
    <dbReference type="NCBI Taxonomy" id="168469"/>
    <lineage>
        <taxon>Bacteria</taxon>
        <taxon>Pseudomonadati</taxon>
        <taxon>Pseudomonadota</taxon>
        <taxon>Gammaproteobacteria</taxon>
        <taxon>Pseudomonadales</taxon>
        <taxon>Pseudomonadaceae</taxon>
        <taxon>Pseudomonas</taxon>
    </lineage>
</organism>
<proteinExistence type="predicted"/>
<keyword evidence="4" id="KW-1185">Reference proteome</keyword>
<dbReference type="EMBL" id="FNTS01000002">
    <property type="protein sequence ID" value="SEE53715.1"/>
    <property type="molecule type" value="Genomic_DNA"/>
</dbReference>
<sequence length="345" mass="39116">MSMELGGNGGTETSESTVFFSDEDTEVSLRFESDDQSIWATSQNIADLFGVDVSNARKHIRNIYSDDELEKTATKAKFASVQIEGGREVIRPDVAHYSLDMILSVGYRVNAKRAVKFRQWATQTLKAYIEQGYVINEKALRESPEKLNKLAAAVRALRSEEKQVYAKVRECFRICASDYDPLSKEVRSFYALLQDKFHHAVTGMTSSKLILDRANHKSQNMGMQAIKGTSPTLEEAKTGKNYLNNEELYRLHLLSEQFMLYAESTALTKRPMTMASLHGKLDALLIFNDYPVFSGYEDYIKEEAVSHARQELGLYKKRLKIESLGYEYDEDALAAGEYDELLIDA</sequence>
<dbReference type="Pfam" id="PF13310">
    <property type="entry name" value="Virulence_RhuM"/>
    <property type="match status" value="1"/>
</dbReference>
<dbReference type="InterPro" id="IPR011204">
    <property type="entry name" value="Virulence_RhuM-like"/>
</dbReference>
<reference evidence="1 3" key="1">
    <citation type="submission" date="2016-08" db="EMBL/GenBank/DDBJ databases">
        <title>Draft genome sequence of Pseudomonas costantinii LMG 22119, type strain isolated from cultivated mushroom (Agaricus bisporus) sporophores.</title>
        <authorList>
            <person name="Tambong J.T."/>
        </authorList>
    </citation>
    <scope>NUCLEOTIDE SEQUENCE [LARGE SCALE GENOMIC DNA]</scope>
    <source>
        <strain evidence="1 3">LMG 22119</strain>
    </source>
</reference>
<dbReference type="AlphaFoldDB" id="A0A1S2UIL2"/>
<evidence type="ECO:0000313" key="4">
    <source>
        <dbReference type="Proteomes" id="UP000182179"/>
    </source>
</evidence>
<reference evidence="2 4" key="2">
    <citation type="submission" date="2016-10" db="EMBL/GenBank/DDBJ databases">
        <authorList>
            <person name="Varghese N."/>
            <person name="Submissions S."/>
        </authorList>
    </citation>
    <scope>NUCLEOTIDE SEQUENCE [LARGE SCALE GENOMIC DNA]</scope>
    <source>
        <strain evidence="2 4">BS2773</strain>
    </source>
</reference>
<protein>
    <submittedName>
        <fullName evidence="2">Uncharacterized conserved protein</fullName>
    </submittedName>
</protein>
<dbReference type="OrthoDB" id="9802752at2"/>
<dbReference type="Proteomes" id="UP000182179">
    <property type="component" value="Unassembled WGS sequence"/>
</dbReference>
<comment type="caution">
    <text evidence="1">The sequence shown here is derived from an EMBL/GenBank/DDBJ whole genome shotgun (WGS) entry which is preliminary data.</text>
</comment>
<gene>
    <name evidence="1" type="ORF">BFL40_27635</name>
    <name evidence="2" type="ORF">SAMN04515675_6102</name>
</gene>
<dbReference type="PANTHER" id="PTHR35810">
    <property type="entry name" value="CYTOPLASMIC PROTEIN-RELATED"/>
    <property type="match status" value="1"/>
</dbReference>
<dbReference type="Proteomes" id="UP000181661">
    <property type="component" value="Unassembled WGS sequence"/>
</dbReference>